<dbReference type="CDD" id="cd02258">
    <property type="entry name" value="Peptidase_C25_N"/>
    <property type="match status" value="1"/>
</dbReference>
<keyword evidence="1" id="KW-0732">Signal</keyword>
<reference evidence="4" key="1">
    <citation type="journal article" date="2019" name="Int. J. Syst. Evol. Microbiol.">
        <title>The Global Catalogue of Microorganisms (GCM) 10K type strain sequencing project: providing services to taxonomists for standard genome sequencing and annotation.</title>
        <authorList>
            <consortium name="The Broad Institute Genomics Platform"/>
            <consortium name="The Broad Institute Genome Sequencing Center for Infectious Disease"/>
            <person name="Wu L."/>
            <person name="Ma J."/>
        </authorList>
    </citation>
    <scope>NUCLEOTIDE SEQUENCE [LARGE SCALE GENOMIC DNA]</scope>
    <source>
        <strain evidence="4">CGMCC 1.15288</strain>
    </source>
</reference>
<dbReference type="Gene3D" id="3.40.50.1460">
    <property type="match status" value="1"/>
</dbReference>
<keyword evidence="4" id="KW-1185">Reference proteome</keyword>
<evidence type="ECO:0000313" key="4">
    <source>
        <dbReference type="Proteomes" id="UP000600214"/>
    </source>
</evidence>
<dbReference type="SUPFAM" id="SSF52129">
    <property type="entry name" value="Caspase-like"/>
    <property type="match status" value="1"/>
</dbReference>
<evidence type="ECO:0000313" key="3">
    <source>
        <dbReference type="EMBL" id="GGH40722.1"/>
    </source>
</evidence>
<dbReference type="InterPro" id="IPR001769">
    <property type="entry name" value="Gingipain"/>
</dbReference>
<gene>
    <name evidence="3" type="ORF">GCM10007423_35970</name>
</gene>
<dbReference type="EMBL" id="BMIA01000002">
    <property type="protein sequence ID" value="GGH40722.1"/>
    <property type="molecule type" value="Genomic_DNA"/>
</dbReference>
<evidence type="ECO:0000259" key="2">
    <source>
        <dbReference type="Pfam" id="PF01364"/>
    </source>
</evidence>
<name>A0ABQ1YVT6_9BACT</name>
<accession>A0ABQ1YVT6</accession>
<comment type="caution">
    <text evidence="3">The sequence shown here is derived from an EMBL/GenBank/DDBJ whole genome shotgun (WGS) entry which is preliminary data.</text>
</comment>
<dbReference type="Gene3D" id="3.40.50.10390">
    <property type="entry name" value="Gingipain r, domain 1"/>
    <property type="match status" value="1"/>
</dbReference>
<dbReference type="Proteomes" id="UP000600214">
    <property type="component" value="Unassembled WGS sequence"/>
</dbReference>
<protein>
    <recommendedName>
        <fullName evidence="2">Gingipain domain-containing protein</fullName>
    </recommendedName>
</protein>
<organism evidence="3 4">
    <name type="scientific">Dyadobacter endophyticus</name>
    <dbReference type="NCBI Taxonomy" id="1749036"/>
    <lineage>
        <taxon>Bacteria</taxon>
        <taxon>Pseudomonadati</taxon>
        <taxon>Bacteroidota</taxon>
        <taxon>Cytophagia</taxon>
        <taxon>Cytophagales</taxon>
        <taxon>Spirosomataceae</taxon>
        <taxon>Dyadobacter</taxon>
    </lineage>
</organism>
<evidence type="ECO:0000256" key="1">
    <source>
        <dbReference type="ARBA" id="ARBA00022729"/>
    </source>
</evidence>
<dbReference type="RefSeq" id="WP_188934577.1">
    <property type="nucleotide sequence ID" value="NZ_BMIA01000002.1"/>
</dbReference>
<dbReference type="Pfam" id="PF01364">
    <property type="entry name" value="Peptidase_C25"/>
    <property type="match status" value="1"/>
</dbReference>
<proteinExistence type="predicted"/>
<sequence>MLHTGLKTRIAITVILFLQCFEVLAQWGAPYANSWIPYDKPYVKIAIAQKGIYKIPFTSLPAGFSTTAPEKLQLWHRGQQVAILSTSKSEITFYAVPNDGQTDSLLYRPMSSRKNPFFSFYSDQSAYFLINGDAAGLRAETQSVATNPATPLLTEATAIAPNVFLQEYSLSTEFPIRPSFFNSFFELAASKTAKVQLGKKQVPYAFTLSKLGKSGADKAILKLLVHGRSNNTRNIEIYVGKNEQSLRLVQTVSNAGFAGVETSFELKGEDVGTDGKGVLSFKSVSQDALDRFSPAYFTISYAQDLDMAGLKTLQFTVPATTSKTSRIGLKNGAAGAQILDITNEDRPVIYPGSLSDFTFNRQAGKAANLLVTSEVATVAAANMSSGKFTKLDLAAANYIIITSENLFEGAKLYADYRASAAGGGYKTLVVGIKDIYNQFNYGEPSPVGIRKFVAFMLTQGNRDKQILLIGKSITHNERMKRELPDEVPTIGYPGSDVLLVEGLGGTPANIPSVPIGRIPAVTNDNIRDYLQKVKEYESNAFGELGWRKKVLHLNGGKTTSEITQLKSMLKNLVPVVTDGQLGGQVTAFVKQQGIIEPEKVNITPEVNAGVGLITYFGHGSTTITDLDMGYATDEVRAYSNALRYPMMYFNGCGVGNIFSGRFNPAANTSDRYSLSMDWLLAARRGAIAIMANSFESFVSPSEDYLSQLYQEMFANPDMVNQTIGKIQLAVSQKIASTDKGAYAIANIHQSLLQGDPALRLITVDKPDYAVDPDEGISIHSELGDKTIGNSANLRLRTVLSNKGRFQKGGKVPVEISYRYKEGNISKTETVQAFAYSDTLEVTFVNDKILQSVQVVIDPKITLSEMTRKNNIAELLIDWDRAKDEKAYPATALKDVVPPVLSVNFNGRQLENNEVIRPNPRITVDLEDDRLVVADTSLIEVFLKACQDESCKFKKINISDPNVTIDSVTSHSIRLSYASTGLAAGKYELLVNGRDMASNATVQPYQLFFEVSEGNTTGVEVVASPNPATTYLRFEAAMGSYGVERASIKSLLFDKNGNQIFEKVMDTDVTEKFTWYMQVESLTSGLYVYKIKITPKNASGTEFEKTGRIVIIR</sequence>
<feature type="domain" description="Gingipain" evidence="2">
    <location>
        <begin position="398"/>
        <end position="760"/>
    </location>
</feature>
<dbReference type="InterPro" id="IPR029031">
    <property type="entry name" value="Gingipain_N_sf"/>
</dbReference>
<dbReference type="InterPro" id="IPR029030">
    <property type="entry name" value="Caspase-like_dom_sf"/>
</dbReference>